<dbReference type="InterPro" id="IPR046341">
    <property type="entry name" value="SET_dom_sf"/>
</dbReference>
<dbReference type="SUPFAM" id="SSF82199">
    <property type="entry name" value="SET domain"/>
    <property type="match status" value="1"/>
</dbReference>
<dbReference type="AlphaFoldDB" id="C5L7C8"/>
<dbReference type="Gene3D" id="3.90.1410.10">
    <property type="entry name" value="set domain protein methyltransferase, domain 1"/>
    <property type="match status" value="1"/>
</dbReference>
<gene>
    <name evidence="2" type="ORF">Pmar_PMAR020554</name>
</gene>
<feature type="non-terminal residue" evidence="2">
    <location>
        <position position="416"/>
    </location>
</feature>
<dbReference type="PANTHER" id="PTHR13271">
    <property type="entry name" value="UNCHARACTERIZED PUTATIVE METHYLTRANSFERASE"/>
    <property type="match status" value="1"/>
</dbReference>
<sequence>MASDPLGSLFDLIRSTPGAELNRVAVEEFSGAGRGVRVKTAIQSGQVAIGIPHKFIITANVSSPCLSDDSEVYRKWIMKMGKILSGAELLSLILLRLLERSRSNLSPSDWRSLYLRTLPLEYTTISYWSEADKKMFSAASSVLAEELETAERTCKISCEKIRQATGGRYAMEDIEWAYWTIETRGCYHRLGGVCLVPLGDMVNHSAEAYSTENCGKCGMQNRCGNYNVREHRYEFTAMRDYNENEQFFVVYSGCASTDLLMRYGFSTLTSHLNAENCQFESVRVSPGKLWSSGDAVQQLIEGGLFVCVDGSLSHSFATTARLKIARDHGVTASLKNVVVGDSLGNVEHEQEARELCGDVIQEEIDSRLRALSGRSGSGVVRGFLRGQVAILQRALRKLKGKMSVAAPKADGEMAKE</sequence>
<evidence type="ECO:0000259" key="1">
    <source>
        <dbReference type="PROSITE" id="PS50280"/>
    </source>
</evidence>
<dbReference type="Proteomes" id="UP000007800">
    <property type="component" value="Unassembled WGS sequence"/>
</dbReference>
<dbReference type="GO" id="GO:0016279">
    <property type="term" value="F:protein-lysine N-methyltransferase activity"/>
    <property type="evidence" value="ECO:0007669"/>
    <property type="project" value="TreeGrafter"/>
</dbReference>
<dbReference type="InterPro" id="IPR001214">
    <property type="entry name" value="SET_dom"/>
</dbReference>
<keyword evidence="3" id="KW-1185">Reference proteome</keyword>
<dbReference type="EMBL" id="GG679899">
    <property type="protein sequence ID" value="EER07390.1"/>
    <property type="molecule type" value="Genomic_DNA"/>
</dbReference>
<dbReference type="PROSITE" id="PS50280">
    <property type="entry name" value="SET"/>
    <property type="match status" value="1"/>
</dbReference>
<feature type="domain" description="SET" evidence="1">
    <location>
        <begin position="17"/>
        <end position="252"/>
    </location>
</feature>
<accession>C5L7C8</accession>
<dbReference type="CDD" id="cd10527">
    <property type="entry name" value="SET_LSMT"/>
    <property type="match status" value="1"/>
</dbReference>
<dbReference type="OrthoDB" id="341421at2759"/>
<evidence type="ECO:0000313" key="3">
    <source>
        <dbReference type="Proteomes" id="UP000007800"/>
    </source>
</evidence>
<reference evidence="2 3" key="1">
    <citation type="submission" date="2008-07" db="EMBL/GenBank/DDBJ databases">
        <authorList>
            <person name="El-Sayed N."/>
            <person name="Caler E."/>
            <person name="Inman J."/>
            <person name="Amedeo P."/>
            <person name="Hass B."/>
            <person name="Wortman J."/>
        </authorList>
    </citation>
    <scope>NUCLEOTIDE SEQUENCE [LARGE SCALE GENOMIC DNA]</scope>
    <source>
        <strain evidence="3">ATCC 50983 / TXsc</strain>
    </source>
</reference>
<organism evidence="3">
    <name type="scientific">Perkinsus marinus (strain ATCC 50983 / TXsc)</name>
    <dbReference type="NCBI Taxonomy" id="423536"/>
    <lineage>
        <taxon>Eukaryota</taxon>
        <taxon>Sar</taxon>
        <taxon>Alveolata</taxon>
        <taxon>Perkinsozoa</taxon>
        <taxon>Perkinsea</taxon>
        <taxon>Perkinsida</taxon>
        <taxon>Perkinsidae</taxon>
        <taxon>Perkinsus</taxon>
    </lineage>
</organism>
<name>C5L7C8_PERM5</name>
<protein>
    <submittedName>
        <fullName evidence="2">Protein SET DOMAIN GROUP, putative</fullName>
    </submittedName>
</protein>
<dbReference type="GeneID" id="9060234"/>
<dbReference type="RefSeq" id="XP_002775574.1">
    <property type="nucleotide sequence ID" value="XM_002775528.1"/>
</dbReference>
<dbReference type="InParanoid" id="C5L7C8"/>
<evidence type="ECO:0000313" key="2">
    <source>
        <dbReference type="EMBL" id="EER07390.1"/>
    </source>
</evidence>
<proteinExistence type="predicted"/>
<dbReference type="InterPro" id="IPR050600">
    <property type="entry name" value="SETD3_SETD6_MTase"/>
</dbReference>